<protein>
    <submittedName>
        <fullName evidence="2">VgrG-related protein</fullName>
    </submittedName>
</protein>
<gene>
    <name evidence="2" type="ORF">KCV87_05270</name>
</gene>
<organism evidence="2 3">
    <name type="scientific">Actinosynnema pretiosum subsp. pretiosum</name>
    <dbReference type="NCBI Taxonomy" id="103721"/>
    <lineage>
        <taxon>Bacteria</taxon>
        <taxon>Bacillati</taxon>
        <taxon>Actinomycetota</taxon>
        <taxon>Actinomycetes</taxon>
        <taxon>Pseudonocardiales</taxon>
        <taxon>Pseudonocardiaceae</taxon>
        <taxon>Actinosynnema</taxon>
    </lineage>
</organism>
<dbReference type="SUPFAM" id="SSF69255">
    <property type="entry name" value="gp5 N-terminal domain-like"/>
    <property type="match status" value="1"/>
</dbReference>
<dbReference type="EMBL" id="CP073249">
    <property type="protein sequence ID" value="QUF05512.1"/>
    <property type="molecule type" value="Genomic_DNA"/>
</dbReference>
<evidence type="ECO:0000259" key="1">
    <source>
        <dbReference type="Pfam" id="PF04717"/>
    </source>
</evidence>
<evidence type="ECO:0000313" key="2">
    <source>
        <dbReference type="EMBL" id="QUF05512.1"/>
    </source>
</evidence>
<proteinExistence type="predicted"/>
<dbReference type="Proteomes" id="UP000677152">
    <property type="component" value="Chromosome"/>
</dbReference>
<dbReference type="InterPro" id="IPR006531">
    <property type="entry name" value="Gp5/Vgr_OB"/>
</dbReference>
<dbReference type="InterPro" id="IPR037026">
    <property type="entry name" value="Vgr_OB-fold_dom_sf"/>
</dbReference>
<dbReference type="Gene3D" id="2.40.50.230">
    <property type="entry name" value="Gp5 N-terminal domain"/>
    <property type="match status" value="1"/>
</dbReference>
<dbReference type="SUPFAM" id="SSF69279">
    <property type="entry name" value="Phage tail proteins"/>
    <property type="match status" value="1"/>
</dbReference>
<evidence type="ECO:0000313" key="3">
    <source>
        <dbReference type="Proteomes" id="UP000677152"/>
    </source>
</evidence>
<dbReference type="AlphaFoldDB" id="A0AA45L8X3"/>
<dbReference type="NCBIfam" id="NF033848">
    <property type="entry name" value="VgrG_rel"/>
    <property type="match status" value="1"/>
</dbReference>
<name>A0AA45L8X3_9PSEU</name>
<feature type="domain" description="Gp5/Type VI secretion system Vgr protein OB-fold" evidence="1">
    <location>
        <begin position="386"/>
        <end position="459"/>
    </location>
</feature>
<dbReference type="InterPro" id="IPR047702">
    <property type="entry name" value="VgrG-rel"/>
</dbReference>
<accession>A0AA45L8X3</accession>
<reference evidence="2" key="1">
    <citation type="submission" date="2021-04" db="EMBL/GenBank/DDBJ databases">
        <title>Genomic sequence of Actinosynnema pretiosum subsp. pretiosum ATCC 31280 (C-14919).</title>
        <authorList>
            <person name="Bai L."/>
            <person name="Wang X."/>
            <person name="Xiao Y."/>
        </authorList>
    </citation>
    <scope>NUCLEOTIDE SEQUENCE</scope>
    <source>
        <strain evidence="2">ATCC 31280</strain>
    </source>
</reference>
<dbReference type="Gene3D" id="2.30.110.50">
    <property type="match status" value="1"/>
</dbReference>
<dbReference type="Pfam" id="PF05954">
    <property type="entry name" value="Phage_GPD"/>
    <property type="match status" value="1"/>
</dbReference>
<dbReference type="Gene3D" id="4.10.220.110">
    <property type="match status" value="1"/>
</dbReference>
<sequence>MSGTEEGRAFAASAVVAGGGPVQPPWDDELVSCVVDENVGLPDVAVLTYRDGSHEMLKDTGITLGSPLEVSVASARTNAKELLFRGEVTSIELEVDGTGSYTVLRAMNRAHRLLRGRRVEAFHEMSATAIIRKVAKNAGLTVGKVEAAPITYQHISQAGVSDWDFLQTLAREHGTLVRVDDKGVLDFVKPEPASKAPAPTTSAEKSPYVLEYGRNLMALRAVLGTSEQTGGVEVRGWNQATKREIVATRKPQPSKTVVPGLLATKAAKLTSGGKLLAAGTPYATQAEADAAAKALEESLSAGYGELEAVVEGNPQLRAGIPIALGNVGAAFSGRYTATAVTHVIEPNRGYRTTVLVSASADRSFAGLVAHDSIPSRGPRMPGLAIAEVTDIKETGNGERGWVRLRFPWLDDKYVSDWVRTVQLGGVAGGGVFSPDVKDEVLVGFEQGSLDRPYVLGGLYNGVDKPSKHDQKLVDGRSGKVNRRSLVNRKGDRLELLDGAAAQGVRLGSGDDKLEVVLDRKKNELRLIQGGRTGGCSITLSRTGVEIDAGRGGITLKAGRKVDVSARTGVDIDTGFTGDVVVKGRTIRLN</sequence>
<dbReference type="Pfam" id="PF04717">
    <property type="entry name" value="Phage_base_V"/>
    <property type="match status" value="1"/>
</dbReference>
<dbReference type="Gene3D" id="3.55.50.10">
    <property type="entry name" value="Baseplate protein-like domains"/>
    <property type="match status" value="1"/>
</dbReference>